<dbReference type="EMBL" id="VAWE01000001">
    <property type="protein sequence ID" value="TLQ45778.1"/>
    <property type="molecule type" value="Genomic_DNA"/>
</dbReference>
<proteinExistence type="predicted"/>
<name>A0A5R9E6Z3_9ACTN</name>
<comment type="caution">
    <text evidence="1">The sequence shown here is derived from an EMBL/GenBank/DDBJ whole genome shotgun (WGS) entry which is preliminary data.</text>
</comment>
<organism evidence="1 2">
    <name type="scientific">Streptomyces marianii</name>
    <dbReference type="NCBI Taxonomy" id="1817406"/>
    <lineage>
        <taxon>Bacteria</taxon>
        <taxon>Bacillati</taxon>
        <taxon>Actinomycetota</taxon>
        <taxon>Actinomycetes</taxon>
        <taxon>Kitasatosporales</taxon>
        <taxon>Streptomycetaceae</taxon>
        <taxon>Streptomyces</taxon>
    </lineage>
</organism>
<accession>A0A5R9E6Z3</accession>
<reference evidence="1 2" key="1">
    <citation type="submission" date="2019-05" db="EMBL/GenBank/DDBJ databases">
        <title>Streptomyces marianii sp. nov., a novel marine actinomycete from southern coast of India.</title>
        <authorList>
            <person name="Iniyan A.M."/>
            <person name="Wink J."/>
            <person name="Ramprasad E."/>
            <person name="Ramana C.V."/>
            <person name="Bunk B."/>
            <person name="Sproer C."/>
            <person name="Joseph F.-J.R.S."/>
            <person name="Vincent S.G.P."/>
        </authorList>
    </citation>
    <scope>NUCLEOTIDE SEQUENCE [LARGE SCALE GENOMIC DNA]</scope>
    <source>
        <strain evidence="1 2">ICN19</strain>
    </source>
</reference>
<protein>
    <submittedName>
        <fullName evidence="1">Uncharacterized protein</fullName>
    </submittedName>
</protein>
<dbReference type="OrthoDB" id="3521994at2"/>
<keyword evidence="2" id="KW-1185">Reference proteome</keyword>
<evidence type="ECO:0000313" key="2">
    <source>
        <dbReference type="Proteomes" id="UP000305921"/>
    </source>
</evidence>
<gene>
    <name evidence="1" type="ORF">FEF34_24770</name>
</gene>
<dbReference type="AlphaFoldDB" id="A0A5R9E6Z3"/>
<dbReference type="RefSeq" id="WP_138055106.1">
    <property type="nucleotide sequence ID" value="NZ_VAWE01000001.1"/>
</dbReference>
<evidence type="ECO:0000313" key="1">
    <source>
        <dbReference type="EMBL" id="TLQ45778.1"/>
    </source>
</evidence>
<sequence>MITALCSVCHRALDDDTDLTACDACAAGLRAMLTELPRQLPLLAQLLRPGGGPAQRGGTGRAHSPLPVRLDVLDLLGPGQVVPLEDPHGDQSDGIPIAPLVYGWARYIAQQHPSVSRDRHGTIQIRPCDGPASHRGNGIAAWCAWLTAYVPYVCTQPWVAAMHEQLEQLLSQIRSKTGSRPGRTDRDAPCPECACFALVSIHGDPTVRCEACGTALTAAEYAEHAATVLPPLTALAVRIALQQAESAGTAA</sequence>
<dbReference type="Proteomes" id="UP000305921">
    <property type="component" value="Unassembled WGS sequence"/>
</dbReference>